<organism evidence="1 2">
    <name type="scientific">Streptomyces chiangmaiensis</name>
    <dbReference type="NCBI Taxonomy" id="766497"/>
    <lineage>
        <taxon>Bacteria</taxon>
        <taxon>Bacillati</taxon>
        <taxon>Actinomycetota</taxon>
        <taxon>Actinomycetes</taxon>
        <taxon>Kitasatosporales</taxon>
        <taxon>Streptomycetaceae</taxon>
        <taxon>Streptomyces</taxon>
    </lineage>
</organism>
<evidence type="ECO:0000313" key="1">
    <source>
        <dbReference type="EMBL" id="MED7828555.1"/>
    </source>
</evidence>
<dbReference type="RefSeq" id="WP_329512893.1">
    <property type="nucleotide sequence ID" value="NZ_BAAAYZ010000083.1"/>
</dbReference>
<sequence>MTEPWTDHALKALRAACHTADGPSLLALLRAHDPVGVLQQCGDALITAIFRSVPGAREMAIAYTSTLRERGWPGDEVLAEQFDSVGGGAVLVLRPLPVDLEELSGLLEGDPAWGGGRIDLKTGVCWPAIADTERSWDEDEAEGTERWLPVPCEGSRDAYRDMEDFITTLDDQDLARFLNIAIQGPGAFRRFKDMLATSPAQLQRYWLFAAERKYGRARAWLADQGYRPAPPGDCRVGGPLSSR</sequence>
<dbReference type="EMBL" id="JAYWVC010000420">
    <property type="protein sequence ID" value="MED7828555.1"/>
    <property type="molecule type" value="Genomic_DNA"/>
</dbReference>
<reference evidence="1" key="1">
    <citation type="submission" date="2024-01" db="EMBL/GenBank/DDBJ databases">
        <title>First draft genome sequence data of TA4-1, the type strain of Gram-positive actinobacterium Streptomyces chiangmaiensis.</title>
        <authorList>
            <person name="Yasawong M."/>
            <person name="Nantapong N."/>
        </authorList>
    </citation>
    <scope>NUCLEOTIDE SEQUENCE</scope>
    <source>
        <strain evidence="1">TA4-1</strain>
    </source>
</reference>
<evidence type="ECO:0000313" key="2">
    <source>
        <dbReference type="Proteomes" id="UP001333996"/>
    </source>
</evidence>
<dbReference type="InterPro" id="IPR005361">
    <property type="entry name" value="UPF0158"/>
</dbReference>
<gene>
    <name evidence="1" type="ORF">VXC91_43620</name>
</gene>
<comment type="caution">
    <text evidence="1">The sequence shown here is derived from an EMBL/GenBank/DDBJ whole genome shotgun (WGS) entry which is preliminary data.</text>
</comment>
<keyword evidence="2" id="KW-1185">Reference proteome</keyword>
<dbReference type="Pfam" id="PF03682">
    <property type="entry name" value="UPF0158"/>
    <property type="match status" value="1"/>
</dbReference>
<name>A0ABU7FX88_9ACTN</name>
<dbReference type="Proteomes" id="UP001333996">
    <property type="component" value="Unassembled WGS sequence"/>
</dbReference>
<protein>
    <submittedName>
        <fullName evidence="1">UPF0158 family protein</fullName>
    </submittedName>
</protein>
<proteinExistence type="predicted"/>
<accession>A0ABU7FX88</accession>